<reference evidence="9" key="1">
    <citation type="submission" date="2022-06" db="EMBL/GenBank/DDBJ databases">
        <title>Alkalimarinus sp. nov., isolated from gut of a Alitta virens.</title>
        <authorList>
            <person name="Yang A.I."/>
            <person name="Shin N.-R."/>
        </authorList>
    </citation>
    <scope>NUCLEOTIDE SEQUENCE</scope>
    <source>
        <strain evidence="9">A2M4</strain>
    </source>
</reference>
<dbReference type="SMART" id="SM00363">
    <property type="entry name" value="S4"/>
    <property type="match status" value="1"/>
</dbReference>
<dbReference type="InterPro" id="IPR018496">
    <property type="entry name" value="PsdUridine_synth_RsuA/RluB_CS"/>
</dbReference>
<dbReference type="InterPro" id="IPR020094">
    <property type="entry name" value="TruA/RsuA/RluB/E/F_N"/>
</dbReference>
<dbReference type="NCBIfam" id="TIGR00093">
    <property type="entry name" value="pseudouridine synthase"/>
    <property type="match status" value="1"/>
</dbReference>
<dbReference type="InterPro" id="IPR002942">
    <property type="entry name" value="S4_RNA-bd"/>
</dbReference>
<evidence type="ECO:0000259" key="8">
    <source>
        <dbReference type="SMART" id="SM00363"/>
    </source>
</evidence>
<dbReference type="PANTHER" id="PTHR47683">
    <property type="entry name" value="PSEUDOURIDINE SYNTHASE FAMILY PROTEIN-RELATED"/>
    <property type="match status" value="1"/>
</dbReference>
<dbReference type="Gene3D" id="3.30.70.580">
    <property type="entry name" value="Pseudouridine synthase I, catalytic domain, N-terminal subdomain"/>
    <property type="match status" value="1"/>
</dbReference>
<dbReference type="SUPFAM" id="SSF55120">
    <property type="entry name" value="Pseudouridine synthase"/>
    <property type="match status" value="1"/>
</dbReference>
<dbReference type="Gene3D" id="3.30.70.1560">
    <property type="entry name" value="Alpha-L RNA-binding motif"/>
    <property type="match status" value="1"/>
</dbReference>
<dbReference type="EC" id="5.4.99.-" evidence="7"/>
<dbReference type="InterPro" id="IPR006145">
    <property type="entry name" value="PsdUridine_synth_RsuA/RluA"/>
</dbReference>
<dbReference type="Pfam" id="PF00849">
    <property type="entry name" value="PseudoU_synth_2"/>
    <property type="match status" value="1"/>
</dbReference>
<dbReference type="PROSITE" id="PS50889">
    <property type="entry name" value="S4"/>
    <property type="match status" value="1"/>
</dbReference>
<evidence type="ECO:0000256" key="4">
    <source>
        <dbReference type="ARBA" id="ARBA00036749"/>
    </source>
</evidence>
<dbReference type="PROSITE" id="PS01149">
    <property type="entry name" value="PSI_RSU"/>
    <property type="match status" value="1"/>
</dbReference>
<dbReference type="SUPFAM" id="SSF55174">
    <property type="entry name" value="Alpha-L RNA-binding motif"/>
    <property type="match status" value="1"/>
</dbReference>
<accession>A0ABY6N0D9</accession>
<dbReference type="InterPro" id="IPR050343">
    <property type="entry name" value="RsuA_PseudoU_synthase"/>
</dbReference>
<evidence type="ECO:0000256" key="6">
    <source>
        <dbReference type="PROSITE-ProRule" id="PRU00182"/>
    </source>
</evidence>
<dbReference type="InterPro" id="IPR036986">
    <property type="entry name" value="S4_RNA-bd_sf"/>
</dbReference>
<keyword evidence="3 7" id="KW-0413">Isomerase</keyword>
<dbReference type="CDD" id="cd00165">
    <property type="entry name" value="S4"/>
    <property type="match status" value="1"/>
</dbReference>
<dbReference type="InterPro" id="IPR020103">
    <property type="entry name" value="PsdUridine_synth_cat_dom_sf"/>
</dbReference>
<gene>
    <name evidence="9" type="ORF">NKI27_15745</name>
</gene>
<dbReference type="InterPro" id="IPR000748">
    <property type="entry name" value="PsdUridine_synth_RsuA/RluB/E/F"/>
</dbReference>
<dbReference type="PANTHER" id="PTHR47683:SF4">
    <property type="entry name" value="PSEUDOURIDINE SYNTHASE"/>
    <property type="match status" value="1"/>
</dbReference>
<comment type="catalytic activity">
    <reaction evidence="4">
        <text>uridine(516) in 16S rRNA = pseudouridine(516) in 16S rRNA</text>
        <dbReference type="Rhea" id="RHEA:38867"/>
        <dbReference type="Rhea" id="RHEA-COMP:10089"/>
        <dbReference type="Rhea" id="RHEA-COMP:10090"/>
        <dbReference type="ChEBI" id="CHEBI:65314"/>
        <dbReference type="ChEBI" id="CHEBI:65315"/>
        <dbReference type="EC" id="5.4.99.19"/>
    </reaction>
</comment>
<dbReference type="InterPro" id="IPR042092">
    <property type="entry name" value="PsdUridine_s_RsuA/RluB/E/F_cat"/>
</dbReference>
<comment type="similarity">
    <text evidence="1 7">Belongs to the pseudouridine synthase RsuA family.</text>
</comment>
<evidence type="ECO:0000256" key="1">
    <source>
        <dbReference type="ARBA" id="ARBA00008348"/>
    </source>
</evidence>
<dbReference type="EMBL" id="CP100390">
    <property type="protein sequence ID" value="UZE95505.1"/>
    <property type="molecule type" value="Genomic_DNA"/>
</dbReference>
<protein>
    <recommendedName>
        <fullName evidence="7">Pseudouridine synthase</fullName>
        <ecNumber evidence="7">5.4.99.-</ecNumber>
    </recommendedName>
</protein>
<dbReference type="Gene3D" id="3.10.290.10">
    <property type="entry name" value="RNA-binding S4 domain"/>
    <property type="match status" value="1"/>
</dbReference>
<sequence>MRLDRFVCKSTDLIRPDAIALINNGRVVVNGEVIINEATQVHENNCIMLEGQRLTPRPSRYIMVHKPLDTICSNVDEGYLSLFHLINIERAFDLHIVGRLDTDTTGLVLVTDDGRWSYNIITPKKQCKKVYRVGLRDPVSSDTALLFQLGLQLQGEKSMTLPAELEVISPKEVLLTITEGRFHQVKRMFAAVGNRVVSLHRQSIGEINLDIELGQWRHLTPDEIMYYK</sequence>
<proteinExistence type="inferred from homology"/>
<evidence type="ECO:0000256" key="2">
    <source>
        <dbReference type="ARBA" id="ARBA00022884"/>
    </source>
</evidence>
<evidence type="ECO:0000313" key="9">
    <source>
        <dbReference type="EMBL" id="UZE95505.1"/>
    </source>
</evidence>
<feature type="domain" description="RNA-binding S4" evidence="8">
    <location>
        <begin position="1"/>
        <end position="63"/>
    </location>
</feature>
<dbReference type="RefSeq" id="WP_265046994.1">
    <property type="nucleotide sequence ID" value="NZ_CP100390.1"/>
</dbReference>
<organism evidence="9 10">
    <name type="scientific">Alkalimarinus alittae</name>
    <dbReference type="NCBI Taxonomy" id="2961619"/>
    <lineage>
        <taxon>Bacteria</taxon>
        <taxon>Pseudomonadati</taxon>
        <taxon>Pseudomonadota</taxon>
        <taxon>Gammaproteobacteria</taxon>
        <taxon>Alteromonadales</taxon>
        <taxon>Alteromonadaceae</taxon>
        <taxon>Alkalimarinus</taxon>
    </lineage>
</organism>
<dbReference type="Proteomes" id="UP001163739">
    <property type="component" value="Chromosome"/>
</dbReference>
<evidence type="ECO:0000256" key="5">
    <source>
        <dbReference type="ARBA" id="ARBA00037590"/>
    </source>
</evidence>
<evidence type="ECO:0000256" key="3">
    <source>
        <dbReference type="ARBA" id="ARBA00023235"/>
    </source>
</evidence>
<comment type="function">
    <text evidence="5">Responsible for synthesis of pseudouridine from uracil-516 in 16S ribosomal RNA.</text>
</comment>
<keyword evidence="10" id="KW-1185">Reference proteome</keyword>
<keyword evidence="2 6" id="KW-0694">RNA-binding</keyword>
<evidence type="ECO:0000313" key="10">
    <source>
        <dbReference type="Proteomes" id="UP001163739"/>
    </source>
</evidence>
<evidence type="ECO:0000256" key="7">
    <source>
        <dbReference type="RuleBase" id="RU003887"/>
    </source>
</evidence>
<name>A0ABY6N0D9_9ALTE</name>